<comment type="caution">
    <text evidence="1">The sequence shown here is derived from an EMBL/GenBank/DDBJ whole genome shotgun (WGS) entry which is preliminary data.</text>
</comment>
<dbReference type="EMBL" id="BARU01036277">
    <property type="protein sequence ID" value="GAH88981.1"/>
    <property type="molecule type" value="Genomic_DNA"/>
</dbReference>
<evidence type="ECO:0000313" key="1">
    <source>
        <dbReference type="EMBL" id="GAH88981.1"/>
    </source>
</evidence>
<name>X1J2U1_9ZZZZ</name>
<protein>
    <submittedName>
        <fullName evidence="1">Uncharacterized protein</fullName>
    </submittedName>
</protein>
<reference evidence="1" key="1">
    <citation type="journal article" date="2014" name="Front. Microbiol.">
        <title>High frequency of phylogenetically diverse reductive dehalogenase-homologous genes in deep subseafloor sedimentary metagenomes.</title>
        <authorList>
            <person name="Kawai M."/>
            <person name="Futagami T."/>
            <person name="Toyoda A."/>
            <person name="Takaki Y."/>
            <person name="Nishi S."/>
            <person name="Hori S."/>
            <person name="Arai W."/>
            <person name="Tsubouchi T."/>
            <person name="Morono Y."/>
            <person name="Uchiyama I."/>
            <person name="Ito T."/>
            <person name="Fujiyama A."/>
            <person name="Inagaki F."/>
            <person name="Takami H."/>
        </authorList>
    </citation>
    <scope>NUCLEOTIDE SEQUENCE</scope>
    <source>
        <strain evidence="1">Expedition CK06-06</strain>
    </source>
</reference>
<organism evidence="1">
    <name type="scientific">marine sediment metagenome</name>
    <dbReference type="NCBI Taxonomy" id="412755"/>
    <lineage>
        <taxon>unclassified sequences</taxon>
        <taxon>metagenomes</taxon>
        <taxon>ecological metagenomes</taxon>
    </lineage>
</organism>
<sequence>MAIIREEINFQADQGVIRTDEITFQLAQGILYCEEVKFVEIIDWDDKAYPIDLKRKIIIIRDLK</sequence>
<gene>
    <name evidence="1" type="ORF">S03H2_56677</name>
</gene>
<accession>X1J2U1</accession>
<proteinExistence type="predicted"/>
<dbReference type="AlphaFoldDB" id="X1J2U1"/>